<organism evidence="1 2">
    <name type="scientific">Trueperella bernardiae</name>
    <dbReference type="NCBI Taxonomy" id="59561"/>
    <lineage>
        <taxon>Bacteria</taxon>
        <taxon>Bacillati</taxon>
        <taxon>Actinomycetota</taxon>
        <taxon>Actinomycetes</taxon>
        <taxon>Actinomycetales</taxon>
        <taxon>Actinomycetaceae</taxon>
        <taxon>Trueperella</taxon>
    </lineage>
</organism>
<gene>
    <name evidence="1" type="ORF">AQZ59_01798</name>
</gene>
<sequence>MVRPMMKIMVWEPMAKHMIRFFIKERKTR</sequence>
<proteinExistence type="predicted"/>
<evidence type="ECO:0000313" key="2">
    <source>
        <dbReference type="Proteomes" id="UP000054404"/>
    </source>
</evidence>
<dbReference type="EMBL" id="LNIZ01000014">
    <property type="protein sequence ID" value="KTF03361.1"/>
    <property type="molecule type" value="Genomic_DNA"/>
</dbReference>
<protein>
    <submittedName>
        <fullName evidence="1">Uncharacterized protein</fullName>
    </submittedName>
</protein>
<reference evidence="1 2" key="1">
    <citation type="submission" date="2015-11" db="EMBL/GenBank/DDBJ databases">
        <title>Draft Genome Sequence of the Type Strain Trueperella bernardiae LCDC 89-0504T, Isolated from Blood Culture.</title>
        <authorList>
            <person name="Bernier A.-M."/>
            <person name="Bernard K."/>
        </authorList>
    </citation>
    <scope>NUCLEOTIDE SEQUENCE [LARGE SCALE GENOMIC DNA]</scope>
    <source>
        <strain evidence="1 2">LCDC 89-0504</strain>
    </source>
</reference>
<comment type="caution">
    <text evidence="1">The sequence shown here is derived from an EMBL/GenBank/DDBJ whole genome shotgun (WGS) entry which is preliminary data.</text>
</comment>
<dbReference type="Proteomes" id="UP000054404">
    <property type="component" value="Unassembled WGS sequence"/>
</dbReference>
<evidence type="ECO:0000313" key="1">
    <source>
        <dbReference type="EMBL" id="KTF03361.1"/>
    </source>
</evidence>
<keyword evidence="2" id="KW-1185">Reference proteome</keyword>
<dbReference type="AlphaFoldDB" id="A0A0W1KH46"/>
<accession>A0A0W1KH46</accession>
<name>A0A0W1KH46_9ACTO</name>